<dbReference type="OrthoDB" id="434999at2759"/>
<proteinExistence type="predicted"/>
<feature type="compositionally biased region" description="Basic and acidic residues" evidence="1">
    <location>
        <begin position="80"/>
        <end position="126"/>
    </location>
</feature>
<feature type="region of interest" description="Disordered" evidence="1">
    <location>
        <begin position="1"/>
        <end position="126"/>
    </location>
</feature>
<evidence type="ECO:0000313" key="2">
    <source>
        <dbReference type="EMBL" id="CAE7701562.1"/>
    </source>
</evidence>
<comment type="caution">
    <text evidence="2">The sequence shown here is derived from an EMBL/GenBank/DDBJ whole genome shotgun (WGS) entry which is preliminary data.</text>
</comment>
<name>A0A812WU14_SYMPI</name>
<protein>
    <submittedName>
        <fullName evidence="2">BASS2 protein</fullName>
    </submittedName>
</protein>
<feature type="compositionally biased region" description="Basic residues" evidence="1">
    <location>
        <begin position="18"/>
        <end position="49"/>
    </location>
</feature>
<sequence length="202" mass="22729">MPYFSPSRSRSRGDRRGGGRRSPARTSPRRPSRSPRRRSPRDRRRSPSFRKRDDSRQRRASRSPLARGSRPPAEGSGARRSNERRSPLPRERRSGSGTRAGEDPGSKDESRADNSNESKGGGEVETKVVDGIVTRAGAQTYLSEIYVPRLPPLRPGTICVRGPLRFERDIAEDDCRRLAKAHEEGGYKKVQEVRNTLRAEAR</sequence>
<evidence type="ECO:0000313" key="3">
    <source>
        <dbReference type="Proteomes" id="UP000649617"/>
    </source>
</evidence>
<dbReference type="Proteomes" id="UP000649617">
    <property type="component" value="Unassembled WGS sequence"/>
</dbReference>
<organism evidence="2 3">
    <name type="scientific">Symbiodinium pilosum</name>
    <name type="common">Dinoflagellate</name>
    <dbReference type="NCBI Taxonomy" id="2952"/>
    <lineage>
        <taxon>Eukaryota</taxon>
        <taxon>Sar</taxon>
        <taxon>Alveolata</taxon>
        <taxon>Dinophyceae</taxon>
        <taxon>Suessiales</taxon>
        <taxon>Symbiodiniaceae</taxon>
        <taxon>Symbiodinium</taxon>
    </lineage>
</organism>
<gene>
    <name evidence="2" type="primary">BASS2</name>
    <name evidence="2" type="ORF">SPIL2461_LOCUS19732</name>
</gene>
<accession>A0A812WU14</accession>
<reference evidence="2" key="1">
    <citation type="submission" date="2021-02" db="EMBL/GenBank/DDBJ databases">
        <authorList>
            <person name="Dougan E. K."/>
            <person name="Rhodes N."/>
            <person name="Thang M."/>
            <person name="Chan C."/>
        </authorList>
    </citation>
    <scope>NUCLEOTIDE SEQUENCE</scope>
</reference>
<dbReference type="AlphaFoldDB" id="A0A812WU14"/>
<dbReference type="EMBL" id="CAJNIZ010044804">
    <property type="protein sequence ID" value="CAE7701562.1"/>
    <property type="molecule type" value="Genomic_DNA"/>
</dbReference>
<keyword evidence="3" id="KW-1185">Reference proteome</keyword>
<evidence type="ECO:0000256" key="1">
    <source>
        <dbReference type="SAM" id="MobiDB-lite"/>
    </source>
</evidence>